<feature type="compositionally biased region" description="Pro residues" evidence="2">
    <location>
        <begin position="182"/>
        <end position="202"/>
    </location>
</feature>
<feature type="region of interest" description="Disordered" evidence="2">
    <location>
        <begin position="173"/>
        <end position="263"/>
    </location>
</feature>
<organism evidence="4 5">
    <name type="scientific">Psilocybe cf. subviscida</name>
    <dbReference type="NCBI Taxonomy" id="2480587"/>
    <lineage>
        <taxon>Eukaryota</taxon>
        <taxon>Fungi</taxon>
        <taxon>Dikarya</taxon>
        <taxon>Basidiomycota</taxon>
        <taxon>Agaricomycotina</taxon>
        <taxon>Agaricomycetes</taxon>
        <taxon>Agaricomycetidae</taxon>
        <taxon>Agaricales</taxon>
        <taxon>Agaricineae</taxon>
        <taxon>Strophariaceae</taxon>
        <taxon>Psilocybe</taxon>
    </lineage>
</organism>
<dbReference type="AlphaFoldDB" id="A0A8H5EZM0"/>
<comment type="caution">
    <text evidence="4">The sequence shown here is derived from an EMBL/GenBank/DDBJ whole genome shotgun (WGS) entry which is preliminary data.</text>
</comment>
<reference evidence="4 5" key="1">
    <citation type="journal article" date="2020" name="ISME J.">
        <title>Uncovering the hidden diversity of litter-decomposition mechanisms in mushroom-forming fungi.</title>
        <authorList>
            <person name="Floudas D."/>
            <person name="Bentzer J."/>
            <person name="Ahren D."/>
            <person name="Johansson T."/>
            <person name="Persson P."/>
            <person name="Tunlid A."/>
        </authorList>
    </citation>
    <scope>NUCLEOTIDE SEQUENCE [LARGE SCALE GENOMIC DNA]</scope>
    <source>
        <strain evidence="4 5">CBS 101986</strain>
    </source>
</reference>
<evidence type="ECO:0000256" key="1">
    <source>
        <dbReference type="ARBA" id="ARBA00022729"/>
    </source>
</evidence>
<feature type="signal peptide" evidence="3">
    <location>
        <begin position="1"/>
        <end position="27"/>
    </location>
</feature>
<evidence type="ECO:0008006" key="6">
    <source>
        <dbReference type="Google" id="ProtNLM"/>
    </source>
</evidence>
<evidence type="ECO:0000256" key="2">
    <source>
        <dbReference type="SAM" id="MobiDB-lite"/>
    </source>
</evidence>
<keyword evidence="5" id="KW-1185">Reference proteome</keyword>
<feature type="chain" id="PRO_5034441263" description="RlpA-like protein double-psi beta-barrel domain-containing protein" evidence="3">
    <location>
        <begin position="28"/>
        <end position="285"/>
    </location>
</feature>
<sequence length="285" mass="29780">MRSFTQSHSFLLVAILFCLASPSYVFGGITGTEASEIPKLNNTDPVQHTVPSLHNGRRRRHSEISNALAVSRDKDMTLYPGRRAAGASFTHFVTGLGACGHFNVPSDFIVAISQLHWQGGKFCGETITITAKGKTAQATIMDECMGCGFNDIDLTDGLYRFFDPAFIGEFTGDWEFGSGGPAPKPSPSPPPPSKKPAPPPPTTTSSQVHHTTSSKSSIQPTSSKASTSSITTATSQSGSSSSSSVASATATTNPTVPPVAGNLGNMFDTLINLGGLIVQTVPSSS</sequence>
<dbReference type="Gene3D" id="2.40.40.10">
    <property type="entry name" value="RlpA-like domain"/>
    <property type="match status" value="1"/>
</dbReference>
<feature type="compositionally biased region" description="Low complexity" evidence="2">
    <location>
        <begin position="203"/>
        <end position="262"/>
    </location>
</feature>
<dbReference type="PANTHER" id="PTHR31836">
    <property type="match status" value="1"/>
</dbReference>
<keyword evidence="1 3" id="KW-0732">Signal</keyword>
<dbReference type="PANTHER" id="PTHR31836:SF28">
    <property type="entry name" value="SRCR DOMAIN-CONTAINING PROTEIN-RELATED"/>
    <property type="match status" value="1"/>
</dbReference>
<dbReference type="OrthoDB" id="623670at2759"/>
<name>A0A8H5EZM0_9AGAR</name>
<dbReference type="InterPro" id="IPR051477">
    <property type="entry name" value="Expansin_CellWall"/>
</dbReference>
<dbReference type="EMBL" id="JAACJJ010000031">
    <property type="protein sequence ID" value="KAF5318087.1"/>
    <property type="molecule type" value="Genomic_DNA"/>
</dbReference>
<dbReference type="CDD" id="cd22191">
    <property type="entry name" value="DPBB_RlpA_EXP_N-like"/>
    <property type="match status" value="1"/>
</dbReference>
<evidence type="ECO:0000313" key="5">
    <source>
        <dbReference type="Proteomes" id="UP000567179"/>
    </source>
</evidence>
<protein>
    <recommendedName>
        <fullName evidence="6">RlpA-like protein double-psi beta-barrel domain-containing protein</fullName>
    </recommendedName>
</protein>
<evidence type="ECO:0000256" key="3">
    <source>
        <dbReference type="SAM" id="SignalP"/>
    </source>
</evidence>
<proteinExistence type="predicted"/>
<evidence type="ECO:0000313" key="4">
    <source>
        <dbReference type="EMBL" id="KAF5318087.1"/>
    </source>
</evidence>
<dbReference type="InterPro" id="IPR036908">
    <property type="entry name" value="RlpA-like_sf"/>
</dbReference>
<feature type="region of interest" description="Disordered" evidence="2">
    <location>
        <begin position="37"/>
        <end position="59"/>
    </location>
</feature>
<accession>A0A8H5EZM0</accession>
<feature type="compositionally biased region" description="Polar residues" evidence="2">
    <location>
        <begin position="40"/>
        <end position="52"/>
    </location>
</feature>
<dbReference type="Proteomes" id="UP000567179">
    <property type="component" value="Unassembled WGS sequence"/>
</dbReference>
<dbReference type="SUPFAM" id="SSF50685">
    <property type="entry name" value="Barwin-like endoglucanases"/>
    <property type="match status" value="1"/>
</dbReference>
<gene>
    <name evidence="4" type="ORF">D9619_012084</name>
</gene>